<feature type="transmembrane region" description="Helical" evidence="1">
    <location>
        <begin position="315"/>
        <end position="337"/>
    </location>
</feature>
<feature type="transmembrane region" description="Helical" evidence="1">
    <location>
        <begin position="349"/>
        <end position="369"/>
    </location>
</feature>
<dbReference type="Proteomes" id="UP001589707">
    <property type="component" value="Unassembled WGS sequence"/>
</dbReference>
<proteinExistence type="predicted"/>
<keyword evidence="1" id="KW-1133">Transmembrane helix</keyword>
<feature type="transmembrane region" description="Helical" evidence="1">
    <location>
        <begin position="271"/>
        <end position="295"/>
    </location>
</feature>
<keyword evidence="3" id="KW-1185">Reference proteome</keyword>
<evidence type="ECO:0008006" key="4">
    <source>
        <dbReference type="Google" id="ProtNLM"/>
    </source>
</evidence>
<accession>A0ABV5X375</accession>
<name>A0ABV5X375_9MICO</name>
<evidence type="ECO:0000313" key="3">
    <source>
        <dbReference type="Proteomes" id="UP001589707"/>
    </source>
</evidence>
<sequence>MAGKSMILTLRLLGESSGAQAALDETTGGASKFESGMRKAGVAAAGTLGVLGGLAKVSGEAAADLEQSSGAVESVFKGAHTEVDKLAEAANRAVGLSKNEYSELASVLGAQLKNLGVSQDDLIDTTDGLITKGADLAAMFGGTTSEAVNALSAAFRGETDPIERYGISIKEAQVKAKMAEMGMSGLTGEAEKQARTQALLALITEQSADATGQFEREINSASGAQQIANASWENAKATLGEQLLPLMSTWAQALADAAEWVQENSGLVTTLAVVLATLATAVLAINAAMSIYSAVQAVQTAAQWANNAAWLASPVTWIVIAIVAALALLVGGFIYAYKHSETFRDGVHSVLSAIGGWFAELPGLAASAFDRMIQPVKDGIDWLSKLPTPLEAFRTVLSNVGDWVSTAFRGIGNWIDWAIEKLRQLRDAWANMFTGGLRNFGNVFTGYSTAAAAAPAAATAFATRPAAAFAAAPTAAAPTAAMTSIASRALGIAASSAPARQPATYTINITAGVGDPVAIGAEVRKVMRSERARRTGRVD</sequence>
<evidence type="ECO:0000256" key="1">
    <source>
        <dbReference type="SAM" id="Phobius"/>
    </source>
</evidence>
<gene>
    <name evidence="2" type="ORF">ACFFN1_10865</name>
</gene>
<dbReference type="EMBL" id="JBHMAU010000067">
    <property type="protein sequence ID" value="MFB9776890.1"/>
    <property type="molecule type" value="Genomic_DNA"/>
</dbReference>
<keyword evidence="1" id="KW-0472">Membrane</keyword>
<reference evidence="2 3" key="1">
    <citation type="submission" date="2024-09" db="EMBL/GenBank/DDBJ databases">
        <authorList>
            <person name="Sun Q."/>
            <person name="Mori K."/>
        </authorList>
    </citation>
    <scope>NUCLEOTIDE SEQUENCE [LARGE SCALE GENOMIC DNA]</scope>
    <source>
        <strain evidence="2 3">JCM 11683</strain>
    </source>
</reference>
<evidence type="ECO:0000313" key="2">
    <source>
        <dbReference type="EMBL" id="MFB9776890.1"/>
    </source>
</evidence>
<organism evidence="2 3">
    <name type="scientific">Brevibacterium otitidis</name>
    <dbReference type="NCBI Taxonomy" id="53364"/>
    <lineage>
        <taxon>Bacteria</taxon>
        <taxon>Bacillati</taxon>
        <taxon>Actinomycetota</taxon>
        <taxon>Actinomycetes</taxon>
        <taxon>Micrococcales</taxon>
        <taxon>Brevibacteriaceae</taxon>
        <taxon>Brevibacterium</taxon>
    </lineage>
</organism>
<protein>
    <recommendedName>
        <fullName evidence="4">Tape measure protein</fullName>
    </recommendedName>
</protein>
<keyword evidence="1" id="KW-0812">Transmembrane</keyword>
<dbReference type="RefSeq" id="WP_376840750.1">
    <property type="nucleotide sequence ID" value="NZ_JBHMAU010000067.1"/>
</dbReference>
<comment type="caution">
    <text evidence="2">The sequence shown here is derived from an EMBL/GenBank/DDBJ whole genome shotgun (WGS) entry which is preliminary data.</text>
</comment>